<dbReference type="GO" id="GO:0005634">
    <property type="term" value="C:nucleus"/>
    <property type="evidence" value="ECO:0007669"/>
    <property type="project" value="TreeGrafter"/>
</dbReference>
<dbReference type="FunCoup" id="A0A6J2Q4K0">
    <property type="interactions" value="298"/>
</dbReference>
<feature type="region of interest" description="Disordered" evidence="1">
    <location>
        <begin position="452"/>
        <end position="484"/>
    </location>
</feature>
<dbReference type="PANTHER" id="PTHR33861:SF4">
    <property type="entry name" value="MEIOSIS-SPECIFIC COILED-COIL DOMAIN-CONTAINING PROTEIN MEIOC"/>
    <property type="match status" value="1"/>
</dbReference>
<accession>A0A6J2Q4K0</accession>
<dbReference type="OrthoDB" id="5978002at2759"/>
<dbReference type="GO" id="GO:0048255">
    <property type="term" value="P:mRNA stabilization"/>
    <property type="evidence" value="ECO:0007669"/>
    <property type="project" value="TreeGrafter"/>
</dbReference>
<proteinExistence type="predicted"/>
<dbReference type="KEGG" id="cgob:115011609"/>
<protein>
    <submittedName>
        <fullName evidence="3">Uncharacterized protein moto</fullName>
    </submittedName>
</protein>
<organism evidence="2 3">
    <name type="scientific">Cottoperca gobio</name>
    <name type="common">Frogmouth</name>
    <name type="synonym">Aphritis gobio</name>
    <dbReference type="NCBI Taxonomy" id="56716"/>
    <lineage>
        <taxon>Eukaryota</taxon>
        <taxon>Metazoa</taxon>
        <taxon>Chordata</taxon>
        <taxon>Craniata</taxon>
        <taxon>Vertebrata</taxon>
        <taxon>Euteleostomi</taxon>
        <taxon>Actinopterygii</taxon>
        <taxon>Neopterygii</taxon>
        <taxon>Teleostei</taxon>
        <taxon>Neoteleostei</taxon>
        <taxon>Acanthomorphata</taxon>
        <taxon>Eupercaria</taxon>
        <taxon>Perciformes</taxon>
        <taxon>Notothenioidei</taxon>
        <taxon>Bovichtidae</taxon>
        <taxon>Cottoperca</taxon>
    </lineage>
</organism>
<dbReference type="GO" id="GO:0007141">
    <property type="term" value="P:male meiosis I"/>
    <property type="evidence" value="ECO:0007669"/>
    <property type="project" value="TreeGrafter"/>
</dbReference>
<dbReference type="InterPro" id="IPR027963">
    <property type="entry name" value="MEIOC"/>
</dbReference>
<feature type="region of interest" description="Disordered" evidence="1">
    <location>
        <begin position="755"/>
        <end position="783"/>
    </location>
</feature>
<reference evidence="3" key="1">
    <citation type="submission" date="2025-08" db="UniProtKB">
        <authorList>
            <consortium name="RefSeq"/>
        </authorList>
    </citation>
    <scope>IDENTIFICATION</scope>
</reference>
<dbReference type="RefSeq" id="XP_029292599.1">
    <property type="nucleotide sequence ID" value="XM_029436739.1"/>
</dbReference>
<dbReference type="GeneID" id="115011609"/>
<sequence>MAFDGHQSTFTNSLFPAYQRQASINIGGGNNGGMAMPFVAIPGVSLQEQSTASNMPWSQNAHDPYGLINCANNSRKATYKSTDCDGETDLQGLVSNILDEADSQDSYYSEGSLPTCNPVWSPKTLREELLQYLQSEAKAQQPPTFPPNYVSREALSKVQGQSVDKDLEEFYQQSNGLSTNQQWLFNLPNGDRNSYTPRPQKLPPGLPITNKENIFLSQVQESKYDNMPAERDRGHSQPMNNLPDLSNVFRTQSETNSSCFHSYYEDQYTQSSTKPLSNEQYGPQDINQLVSSFQSFMAGEHESLCRGDFPNIHSQTVGMHHEDSMAEQWKMSGPAMSTQSTPAMQSQKVLVGEFGMERNGGVRKQILKRDAFQDPPCFSPQNTEYFQPPKPFCAPLNLPNQYQSNMSVHRENTSLPINMSMNQYSKHHIQQGLIQSKLKPQMHREEKRMHLPGFLGKGSTRPLTNTNMRGGEKKQTLSQNPNFDHLGSMQSQRFDGENSMISVGSTQQHMPFMYPGNDPRRYSSNSSNFSSRSTLPYESSVPGMDVGDMMPASESAVFNSYVSDMMTCRGESTYHGMASAPTTSMMMNQGGPVIQLYLYLDECYEQWRCLEGERKETEVILTKSFLRKRTAAVANPNLPKTPPTPTRVDHLIVNQMREQARVAGLLDRMDSVCNTPLHINIHSALSRHHMAICITQARREEEIASMSKHQRQRSHFTEDRDTLLMAIALKDLAATTRKSRSALWCALQMVLPQPVKSPDHHLDREDTHKQRASSPFEKYSFKL</sequence>
<evidence type="ECO:0000256" key="1">
    <source>
        <dbReference type="SAM" id="MobiDB-lite"/>
    </source>
</evidence>
<dbReference type="Proteomes" id="UP000504630">
    <property type="component" value="Chromosome 8"/>
</dbReference>
<gene>
    <name evidence="3" type="primary">moto</name>
</gene>
<dbReference type="Pfam" id="PF15189">
    <property type="entry name" value="MEIOC"/>
    <property type="match status" value="1"/>
</dbReference>
<feature type="compositionally biased region" description="Basic and acidic residues" evidence="1">
    <location>
        <begin position="757"/>
        <end position="769"/>
    </location>
</feature>
<dbReference type="GO" id="GO:0005737">
    <property type="term" value="C:cytoplasm"/>
    <property type="evidence" value="ECO:0007669"/>
    <property type="project" value="TreeGrafter"/>
</dbReference>
<dbReference type="PANTHER" id="PTHR33861">
    <property type="entry name" value="PROTEIN CBG18333"/>
    <property type="match status" value="1"/>
</dbReference>
<keyword evidence="2" id="KW-1185">Reference proteome</keyword>
<dbReference type="GO" id="GO:0007144">
    <property type="term" value="P:female meiosis I"/>
    <property type="evidence" value="ECO:0007669"/>
    <property type="project" value="TreeGrafter"/>
</dbReference>
<dbReference type="CTD" id="100538154"/>
<dbReference type="InParanoid" id="A0A6J2Q4K0"/>
<name>A0A6J2Q4K0_COTGO</name>
<evidence type="ECO:0000313" key="3">
    <source>
        <dbReference type="RefSeq" id="XP_029292599.1"/>
    </source>
</evidence>
<evidence type="ECO:0000313" key="2">
    <source>
        <dbReference type="Proteomes" id="UP000504630"/>
    </source>
</evidence>
<dbReference type="AlphaFoldDB" id="A0A6J2Q4K0"/>